<name>A0A1G8EDK7_9MICO</name>
<dbReference type="GO" id="GO:0140359">
    <property type="term" value="F:ABC-type transporter activity"/>
    <property type="evidence" value="ECO:0007669"/>
    <property type="project" value="InterPro"/>
</dbReference>
<keyword evidence="4 5" id="KW-0472">Membrane</keyword>
<feature type="transmembrane region" description="Helical" evidence="5">
    <location>
        <begin position="520"/>
        <end position="544"/>
    </location>
</feature>
<evidence type="ECO:0000256" key="3">
    <source>
        <dbReference type="ARBA" id="ARBA00022989"/>
    </source>
</evidence>
<feature type="domain" description="ABC-2 type transporter transmembrane" evidence="6">
    <location>
        <begin position="470"/>
        <end position="654"/>
    </location>
</feature>
<evidence type="ECO:0000256" key="4">
    <source>
        <dbReference type="ARBA" id="ARBA00023136"/>
    </source>
</evidence>
<dbReference type="SUPFAM" id="SSF101967">
    <property type="entry name" value="Adhesin YadA, collagen-binding domain"/>
    <property type="match status" value="1"/>
</dbReference>
<dbReference type="EMBL" id="LT629695">
    <property type="protein sequence ID" value="SDH68025.1"/>
    <property type="molecule type" value="Genomic_DNA"/>
</dbReference>
<dbReference type="InterPro" id="IPR011049">
    <property type="entry name" value="Serralysin-like_metalloprot_C"/>
</dbReference>
<evidence type="ECO:0000256" key="2">
    <source>
        <dbReference type="ARBA" id="ARBA00022692"/>
    </source>
</evidence>
<evidence type="ECO:0000313" key="8">
    <source>
        <dbReference type="Proteomes" id="UP000198822"/>
    </source>
</evidence>
<dbReference type="AlphaFoldDB" id="A0A1G8EDK7"/>
<protein>
    <submittedName>
        <fullName evidence="7">Putative membrane protein</fullName>
    </submittedName>
</protein>
<dbReference type="InterPro" id="IPR017501">
    <property type="entry name" value="Phage_infect_YhgE_C"/>
</dbReference>
<dbReference type="InterPro" id="IPR017500">
    <property type="entry name" value="Phage_infect_YhgE_N"/>
</dbReference>
<gene>
    <name evidence="7" type="ORF">SAMN04489720_1995</name>
</gene>
<dbReference type="NCBIfam" id="TIGR03062">
    <property type="entry name" value="pip_yhgE_Cterm"/>
    <property type="match status" value="1"/>
</dbReference>
<dbReference type="InterPro" id="IPR013525">
    <property type="entry name" value="ABC2_TM"/>
</dbReference>
<evidence type="ECO:0000256" key="1">
    <source>
        <dbReference type="ARBA" id="ARBA00004141"/>
    </source>
</evidence>
<organism evidence="7 8">
    <name type="scientific">Agrococcus jejuensis</name>
    <dbReference type="NCBI Taxonomy" id="399736"/>
    <lineage>
        <taxon>Bacteria</taxon>
        <taxon>Bacillati</taxon>
        <taxon>Actinomycetota</taxon>
        <taxon>Actinomycetes</taxon>
        <taxon>Micrococcales</taxon>
        <taxon>Microbacteriaceae</taxon>
        <taxon>Agrococcus</taxon>
    </lineage>
</organism>
<evidence type="ECO:0000259" key="6">
    <source>
        <dbReference type="Pfam" id="PF12698"/>
    </source>
</evidence>
<dbReference type="STRING" id="399736.SAMN04489720_1995"/>
<proteinExistence type="predicted"/>
<feature type="transmembrane region" description="Helical" evidence="5">
    <location>
        <begin position="478"/>
        <end position="499"/>
    </location>
</feature>
<dbReference type="Gene3D" id="1.10.287.950">
    <property type="entry name" value="Methyl-accepting chemotaxis protein"/>
    <property type="match status" value="1"/>
</dbReference>
<keyword evidence="3 5" id="KW-1133">Transmembrane helix</keyword>
<feature type="transmembrane region" description="Helical" evidence="5">
    <location>
        <begin position="550"/>
        <end position="573"/>
    </location>
</feature>
<evidence type="ECO:0000256" key="5">
    <source>
        <dbReference type="SAM" id="Phobius"/>
    </source>
</evidence>
<keyword evidence="8" id="KW-1185">Reference proteome</keyword>
<sequence length="674" mass="66788">MTVPQIVLAELRRLVATPMARLALLALCTVPLLYGGLYLWANQDPQGNLDDVPVALVVSDAGAADDDGTTRVVGDEVADELLDSDSFQWHRVTAASAQAGVEDGTYDFSVTLPATFSADLLSASGDDPHQAQVVLETNDANGYLAGTLGERATDAILTSVRESVGEEAAGRLLLAISDIRDGLVDASTGAGDLAAGATEAHDGSTALAGGTAQLATGADALADGTGQVASGAQALADGAAPLASGLSTLQSSTATLPADAAALASGAQQVADGNAQVAAVGAQVASVTSGLAADVPQTRADIVAALQAAGLTETQIADALVPLDALGSAVVDGDGQVQQASGQLQQPSAGAQQVADGAARLSAAAPQLADGIAQASSGASQLSTGASQLATGAASAASGASTLASGAHDAASGATSLDDGLAQLDDGATELAGGLSDAVDEIPASTAAERDDQAATIADPVALDADAVTSAGSYGEGLAPFFLSLAAWIGIYALLLIVHPVSRRAVTALRSPIRVGLASWLAPAALGALQMVALFGIVTLALGFTLAVPLGVLGVMLLASAVFAAIVVALNVWLGSVGQFLGLVLMVVQLVTAGGTFPWQTLPGPLAALHHAMPMTYAVEALRQVMYGGSAGIAWHDALVLALFGAGALVLVILGVARMMDHRTLRDLQPSLIG</sequence>
<dbReference type="PANTHER" id="PTHR43077">
    <property type="entry name" value="TRANSPORT PERMEASE YVFS-RELATED"/>
    <property type="match status" value="1"/>
</dbReference>
<dbReference type="OrthoDB" id="9811483at2"/>
<dbReference type="InterPro" id="IPR023908">
    <property type="entry name" value="xxxLxxG_rpt"/>
</dbReference>
<reference evidence="8" key="1">
    <citation type="submission" date="2016-10" db="EMBL/GenBank/DDBJ databases">
        <authorList>
            <person name="Varghese N."/>
            <person name="Submissions S."/>
        </authorList>
    </citation>
    <scope>NUCLEOTIDE SEQUENCE [LARGE SCALE GENOMIC DNA]</scope>
    <source>
        <strain evidence="8">DSM 22002</strain>
    </source>
</reference>
<feature type="transmembrane region" description="Helical" evidence="5">
    <location>
        <begin position="580"/>
        <end position="599"/>
    </location>
</feature>
<dbReference type="PANTHER" id="PTHR43077:SF10">
    <property type="entry name" value="TRANSPORT PERMEASE PROTEIN"/>
    <property type="match status" value="1"/>
</dbReference>
<evidence type="ECO:0000313" key="7">
    <source>
        <dbReference type="EMBL" id="SDH68025.1"/>
    </source>
</evidence>
<feature type="transmembrane region" description="Helical" evidence="5">
    <location>
        <begin position="633"/>
        <end position="657"/>
    </location>
</feature>
<dbReference type="RefSeq" id="WP_092504649.1">
    <property type="nucleotide sequence ID" value="NZ_LT629695.1"/>
</dbReference>
<comment type="subcellular location">
    <subcellularLocation>
        <location evidence="1">Membrane</location>
        <topology evidence="1">Multi-pass membrane protein</topology>
    </subcellularLocation>
</comment>
<dbReference type="GO" id="GO:0016020">
    <property type="term" value="C:membrane"/>
    <property type="evidence" value="ECO:0007669"/>
    <property type="project" value="UniProtKB-SubCell"/>
</dbReference>
<feature type="transmembrane region" description="Helical" evidence="5">
    <location>
        <begin position="22"/>
        <end position="41"/>
    </location>
</feature>
<dbReference type="InterPro" id="IPR051328">
    <property type="entry name" value="T7SS_ABC-Transporter"/>
</dbReference>
<accession>A0A1G8EDK7</accession>
<dbReference type="NCBIfam" id="TIGR03057">
    <property type="entry name" value="xxxLxxG_by_4"/>
    <property type="match status" value="4"/>
</dbReference>
<dbReference type="NCBIfam" id="TIGR03061">
    <property type="entry name" value="pip_yhgE_Nterm"/>
    <property type="match status" value="1"/>
</dbReference>
<keyword evidence="2 5" id="KW-0812">Transmembrane</keyword>
<dbReference type="Proteomes" id="UP000198822">
    <property type="component" value="Chromosome I"/>
</dbReference>
<dbReference type="Pfam" id="PF12698">
    <property type="entry name" value="ABC2_membrane_3"/>
    <property type="match status" value="1"/>
</dbReference>